<dbReference type="PROSITE" id="PS51257">
    <property type="entry name" value="PROKAR_LIPOPROTEIN"/>
    <property type="match status" value="1"/>
</dbReference>
<feature type="signal peptide" evidence="1">
    <location>
        <begin position="1"/>
        <end position="28"/>
    </location>
</feature>
<feature type="chain" id="PRO_5043700606" description="DUF4352 domain-containing protein" evidence="1">
    <location>
        <begin position="29"/>
        <end position="354"/>
    </location>
</feature>
<accession>A0AAW6CRM2</accession>
<sequence>MNKKNKQSKLLKSLLAAMVLSLSLIGCGKSTEALVKEKLESYEEVAGNKDKEFNGLEFKVNSDIETKSDYYYPVDEDTKYPIVTFDLKDSETDFTESSESTVRLDIKNTENKLWDSEDEVSEYSIDTEDLDGTECFEATYTVQLNDDELPEDVLSPNLKVDAFYIPTHSGLYKAAIYTYQEDENDYKFNDFIESFKVKDLQDYTNNKKQERLKTEELDKLKSQINAITCLDGANEQEKQIFETRKQEALKLIANRASTDEINAAKEQLNTTNSDIQARIDRDKAAAEEAARIQQQQQQAAAAARNSQTQNSGGITGNTIGGYLCVDGTNVGNANPHAKGRANACYGHGGFAINH</sequence>
<dbReference type="Proteomes" id="UP001212981">
    <property type="component" value="Unassembled WGS sequence"/>
</dbReference>
<protein>
    <recommendedName>
        <fullName evidence="4">DUF4352 domain-containing protein</fullName>
    </recommendedName>
</protein>
<dbReference type="AlphaFoldDB" id="A0AAW6CRM2"/>
<evidence type="ECO:0000313" key="2">
    <source>
        <dbReference type="EMBL" id="MDB7982238.1"/>
    </source>
</evidence>
<proteinExistence type="predicted"/>
<evidence type="ECO:0000313" key="3">
    <source>
        <dbReference type="Proteomes" id="UP001212981"/>
    </source>
</evidence>
<dbReference type="RefSeq" id="WP_272001740.1">
    <property type="nucleotide sequence ID" value="NZ_JAQLXO010000006.1"/>
</dbReference>
<keyword evidence="1" id="KW-0732">Signal</keyword>
<organism evidence="2 3">
    <name type="scientific">Faecalicoccus pleomorphus</name>
    <dbReference type="NCBI Taxonomy" id="1323"/>
    <lineage>
        <taxon>Bacteria</taxon>
        <taxon>Bacillati</taxon>
        <taxon>Bacillota</taxon>
        <taxon>Erysipelotrichia</taxon>
        <taxon>Erysipelotrichales</taxon>
        <taxon>Erysipelotrichaceae</taxon>
        <taxon>Faecalicoccus</taxon>
    </lineage>
</organism>
<evidence type="ECO:0008006" key="4">
    <source>
        <dbReference type="Google" id="ProtNLM"/>
    </source>
</evidence>
<comment type="caution">
    <text evidence="2">The sequence shown here is derived from an EMBL/GenBank/DDBJ whole genome shotgun (WGS) entry which is preliminary data.</text>
</comment>
<evidence type="ECO:0000256" key="1">
    <source>
        <dbReference type="SAM" id="SignalP"/>
    </source>
</evidence>
<reference evidence="2" key="1">
    <citation type="submission" date="2023-01" db="EMBL/GenBank/DDBJ databases">
        <title>Human gut microbiome strain richness.</title>
        <authorList>
            <person name="Chen-Liaw A."/>
        </authorList>
    </citation>
    <scope>NUCLEOTIDE SEQUENCE</scope>
    <source>
        <strain evidence="2">D8_m1001271B151109d0_201107</strain>
    </source>
</reference>
<gene>
    <name evidence="2" type="ORF">PND82_05310</name>
</gene>
<dbReference type="EMBL" id="JAQLXO010000006">
    <property type="protein sequence ID" value="MDB7982238.1"/>
    <property type="molecule type" value="Genomic_DNA"/>
</dbReference>
<name>A0AAW6CRM2_9FIRM</name>